<dbReference type="RefSeq" id="WP_149687766.1">
    <property type="nucleotide sequence ID" value="NZ_SDPQ02000001.1"/>
</dbReference>
<dbReference type="GO" id="GO:0005737">
    <property type="term" value="C:cytoplasm"/>
    <property type="evidence" value="ECO:0007669"/>
    <property type="project" value="TreeGrafter"/>
</dbReference>
<dbReference type="AlphaFoldDB" id="A0A5M4FI44"/>
<dbReference type="Gene3D" id="2.120.10.90">
    <property type="entry name" value="DNA gyrase/topoisomerase IV, subunit A, C-terminal"/>
    <property type="match status" value="1"/>
</dbReference>
<dbReference type="SMART" id="SM00434">
    <property type="entry name" value="TOP4c"/>
    <property type="match status" value="1"/>
</dbReference>
<evidence type="ECO:0000256" key="6">
    <source>
        <dbReference type="ARBA" id="ARBA00023235"/>
    </source>
</evidence>
<dbReference type="PANTHER" id="PTHR43493:SF5">
    <property type="entry name" value="DNA GYRASE SUBUNIT A, CHLOROPLASTIC_MITOCHONDRIAL"/>
    <property type="match status" value="1"/>
</dbReference>
<comment type="similarity">
    <text evidence="2">Belongs to the type II topoisomerase GyrA/ParC subunit family.</text>
</comment>
<evidence type="ECO:0000256" key="1">
    <source>
        <dbReference type="ARBA" id="ARBA00000185"/>
    </source>
</evidence>
<feature type="region of interest" description="Disordered" evidence="8">
    <location>
        <begin position="778"/>
        <end position="802"/>
    </location>
</feature>
<proteinExistence type="inferred from homology"/>
<dbReference type="EMBL" id="SDPQ02000001">
    <property type="protein sequence ID" value="KAA1399632.1"/>
    <property type="molecule type" value="Genomic_DNA"/>
</dbReference>
<evidence type="ECO:0000256" key="2">
    <source>
        <dbReference type="ARBA" id="ARBA00008263"/>
    </source>
</evidence>
<keyword evidence="6 7" id="KW-0413">Isomerase</keyword>
<keyword evidence="4 7" id="KW-0799">Topoisomerase</keyword>
<protein>
    <recommendedName>
        <fullName evidence="3">DNA topoisomerase (ATP-hydrolyzing)</fullName>
        <ecNumber evidence="3">5.6.2.2</ecNumber>
    </recommendedName>
</protein>
<evidence type="ECO:0000256" key="5">
    <source>
        <dbReference type="ARBA" id="ARBA00023125"/>
    </source>
</evidence>
<accession>A0A5M4FI44</accession>
<evidence type="ECO:0000313" key="11">
    <source>
        <dbReference type="Proteomes" id="UP000380867"/>
    </source>
</evidence>
<dbReference type="GO" id="GO:0034335">
    <property type="term" value="F:DNA negative supercoiling activity"/>
    <property type="evidence" value="ECO:0007669"/>
    <property type="project" value="UniProtKB-ARBA"/>
</dbReference>
<dbReference type="OrthoDB" id="9806486at2"/>
<comment type="caution">
    <text evidence="10">The sequence shown here is derived from an EMBL/GenBank/DDBJ whole genome shotgun (WGS) entry which is preliminary data.</text>
</comment>
<dbReference type="EC" id="5.6.2.2" evidence="3"/>
<reference evidence="10" key="1">
    <citation type="submission" date="2019-09" db="EMBL/GenBank/DDBJ databases">
        <authorList>
            <person name="Li J."/>
        </authorList>
    </citation>
    <scope>NUCLEOTIDE SEQUENCE [LARGE SCALE GENOMIC DNA]</scope>
    <source>
        <strain evidence="10">JCM 14732</strain>
    </source>
</reference>
<dbReference type="InterPro" id="IPR013760">
    <property type="entry name" value="Topo_IIA-like_dom_sf"/>
</dbReference>
<dbReference type="PANTHER" id="PTHR43493">
    <property type="entry name" value="DNA GYRASE/TOPOISOMERASE SUBUNIT A"/>
    <property type="match status" value="1"/>
</dbReference>
<evidence type="ECO:0000256" key="3">
    <source>
        <dbReference type="ARBA" id="ARBA00012895"/>
    </source>
</evidence>
<name>A0A5M4FI44_9ACTN</name>
<dbReference type="SUPFAM" id="SSF101904">
    <property type="entry name" value="GyrA/ParC C-terminal domain-like"/>
    <property type="match status" value="1"/>
</dbReference>
<dbReference type="InterPro" id="IPR035516">
    <property type="entry name" value="Gyrase/topoIV_suA_C"/>
</dbReference>
<keyword evidence="11" id="KW-1185">Reference proteome</keyword>
<dbReference type="GO" id="GO:0006265">
    <property type="term" value="P:DNA topological change"/>
    <property type="evidence" value="ECO:0007669"/>
    <property type="project" value="UniProtKB-UniRule"/>
</dbReference>
<dbReference type="NCBIfam" id="NF004044">
    <property type="entry name" value="PRK05561.1"/>
    <property type="match status" value="1"/>
</dbReference>
<evidence type="ECO:0000256" key="7">
    <source>
        <dbReference type="PROSITE-ProRule" id="PRU01384"/>
    </source>
</evidence>
<dbReference type="InterPro" id="IPR002205">
    <property type="entry name" value="Topo_IIA_dom_A"/>
</dbReference>
<dbReference type="Pfam" id="PF00521">
    <property type="entry name" value="DNA_topoisoIV"/>
    <property type="match status" value="1"/>
</dbReference>
<dbReference type="SUPFAM" id="SSF56719">
    <property type="entry name" value="Type II DNA topoisomerase"/>
    <property type="match status" value="1"/>
</dbReference>
<dbReference type="FunFam" id="3.30.1360.40:FF:000002">
    <property type="entry name" value="DNA gyrase subunit A"/>
    <property type="match status" value="1"/>
</dbReference>
<dbReference type="GO" id="GO:0005524">
    <property type="term" value="F:ATP binding"/>
    <property type="evidence" value="ECO:0007669"/>
    <property type="project" value="InterPro"/>
</dbReference>
<evidence type="ECO:0000259" key="9">
    <source>
        <dbReference type="PROSITE" id="PS52040"/>
    </source>
</evidence>
<dbReference type="Gene3D" id="3.90.199.10">
    <property type="entry name" value="Topoisomerase II, domain 5"/>
    <property type="match status" value="1"/>
</dbReference>
<comment type="catalytic activity">
    <reaction evidence="1 7">
        <text>ATP-dependent breakage, passage and rejoining of double-stranded DNA.</text>
        <dbReference type="EC" id="5.6.2.2"/>
    </reaction>
</comment>
<dbReference type="Pfam" id="PF03989">
    <property type="entry name" value="DNA_gyraseA_C"/>
    <property type="match status" value="2"/>
</dbReference>
<feature type="active site" description="O-(5'-phospho-DNA)-tyrosine intermediate" evidence="7">
    <location>
        <position position="130"/>
    </location>
</feature>
<evidence type="ECO:0000313" key="10">
    <source>
        <dbReference type="EMBL" id="KAA1399632.1"/>
    </source>
</evidence>
<keyword evidence="5 7" id="KW-0238">DNA-binding</keyword>
<dbReference type="InterPro" id="IPR013758">
    <property type="entry name" value="Topo_IIA_A/C_ab"/>
</dbReference>
<dbReference type="InterPro" id="IPR013757">
    <property type="entry name" value="Topo_IIA_A_a_sf"/>
</dbReference>
<dbReference type="Gene3D" id="3.30.1360.40">
    <property type="match status" value="1"/>
</dbReference>
<dbReference type="InterPro" id="IPR050220">
    <property type="entry name" value="Type_II_DNA_Topoisomerases"/>
</dbReference>
<organism evidence="10 11">
    <name type="scientific">Aeromicrobium ginsengisoli</name>
    <dbReference type="NCBI Taxonomy" id="363867"/>
    <lineage>
        <taxon>Bacteria</taxon>
        <taxon>Bacillati</taxon>
        <taxon>Actinomycetota</taxon>
        <taxon>Actinomycetes</taxon>
        <taxon>Propionibacteriales</taxon>
        <taxon>Nocardioidaceae</taxon>
        <taxon>Aeromicrobium</taxon>
    </lineage>
</organism>
<sequence>MARSSKQAPEEDFEEHIVDTDVSDEMRSSFLEYAYSVIYARALPDARDGLKPVQRRILYTMDDMGLRSDRGHAKSARPVGEVMGRLHPHGDSAIYDALVRLVQPWSLRLPLLDGHGNFGSQDDPPAAMRYTEVRMDQAAEAMTASINEDTVDFKPNYDGRETEPVVLPAALPNLLVNGASGIAVGMATNIAPHNLIEVVQALRHLIKHPSADLDDLMRFIPGPDLPTGGKIVGLEGIRDAYATGNGSFRMRASARVESVTARRKGIVVTELPYNVGPEKVIEAIKKLVQAKKLQGISDIKNLSDRHKGLNLVIEIKNGFIPETILEQLYKSTPMESSFGINAVALVDGQPRTLGLKDMLEVYLGHRIDVVRRRTQFRRGKAADRLHLLDGLMLALVDIDEVIQLVRASENRSEAKERLMTVFDLSDIQATYILDLTLGRLTKYDRIEVEREIAELRKLIDDLDAILADEQVLRRVVGDELNDIAQKFGTPRRTVLLESSGQTATAASPLEVADDPCWALLSATELLARTSDDSPLGDVDRRVKHDTIVSAVRTTARGEIGVVMADGRIQRISVLELPALPPTAQSPNLQGGMPLREIPGLEGTVLALTGLGDSGPGLALGTRSGVVKRVKPEQLSRDSWDIISLDEGDVVVGAVELATGDEQLAFVTSDAQLLHFSASLVRPQGRAGGGVAGIKLTPGARVVSFGAVRDIESASVVTIAGSGDALPGTQNGAVKVSPMAIYPAKGRATGGVRCQRLLKGEDGLLLAWVGDGAPMACATSGSPVDLPERTDRRDGSGVPAAQPILAVSGPAGSLAI</sequence>
<dbReference type="FunFam" id="1.10.268.10:FF:000001">
    <property type="entry name" value="DNA gyrase subunit A"/>
    <property type="match status" value="1"/>
</dbReference>
<dbReference type="Gene3D" id="1.10.268.10">
    <property type="entry name" value="Topoisomerase, domain 3"/>
    <property type="match status" value="1"/>
</dbReference>
<feature type="domain" description="Topo IIA-type catalytic" evidence="9">
    <location>
        <begin position="43"/>
        <end position="509"/>
    </location>
</feature>
<evidence type="ECO:0000256" key="4">
    <source>
        <dbReference type="ARBA" id="ARBA00023029"/>
    </source>
</evidence>
<gene>
    <name evidence="10" type="ORF">ESP70_002380</name>
</gene>
<dbReference type="GO" id="GO:0003677">
    <property type="term" value="F:DNA binding"/>
    <property type="evidence" value="ECO:0007669"/>
    <property type="project" value="UniProtKB-UniRule"/>
</dbReference>
<feature type="compositionally biased region" description="Basic and acidic residues" evidence="8">
    <location>
        <begin position="785"/>
        <end position="794"/>
    </location>
</feature>
<dbReference type="InterPro" id="IPR006691">
    <property type="entry name" value="GyrA/parC_rep"/>
</dbReference>
<dbReference type="PROSITE" id="PS52040">
    <property type="entry name" value="TOPO_IIA"/>
    <property type="match status" value="1"/>
</dbReference>
<dbReference type="GO" id="GO:0009330">
    <property type="term" value="C:DNA topoisomerase type II (double strand cut, ATP-hydrolyzing) complex"/>
    <property type="evidence" value="ECO:0007669"/>
    <property type="project" value="TreeGrafter"/>
</dbReference>
<dbReference type="Proteomes" id="UP000380867">
    <property type="component" value="Unassembled WGS sequence"/>
</dbReference>
<evidence type="ECO:0000256" key="8">
    <source>
        <dbReference type="SAM" id="MobiDB-lite"/>
    </source>
</evidence>
<dbReference type="CDD" id="cd00187">
    <property type="entry name" value="TOP4c"/>
    <property type="match status" value="1"/>
</dbReference>